<keyword evidence="3" id="KW-0540">Nuclease</keyword>
<organism evidence="3 4">
    <name type="scientific">Fluctibacter halophilus</name>
    <dbReference type="NCBI Taxonomy" id="226011"/>
    <lineage>
        <taxon>Bacteria</taxon>
        <taxon>Pseudomonadati</taxon>
        <taxon>Pseudomonadota</taxon>
        <taxon>Gammaproteobacteria</taxon>
        <taxon>Alteromonadales</taxon>
        <taxon>Alteromonadaceae</taxon>
        <taxon>Fluctibacter</taxon>
    </lineage>
</organism>
<name>A0ABS8G7E4_9ALTE</name>
<gene>
    <name evidence="3" type="ORF">LJ739_09695</name>
</gene>
<dbReference type="Proteomes" id="UP001520878">
    <property type="component" value="Unassembled WGS sequence"/>
</dbReference>
<proteinExistence type="predicted"/>
<dbReference type="InterPro" id="IPR048301">
    <property type="entry name" value="NucS_C"/>
</dbReference>
<evidence type="ECO:0000313" key="4">
    <source>
        <dbReference type="Proteomes" id="UP001520878"/>
    </source>
</evidence>
<keyword evidence="4" id="KW-1185">Reference proteome</keyword>
<dbReference type="Pfam" id="PF01939">
    <property type="entry name" value="NucS_C"/>
    <property type="match status" value="1"/>
</dbReference>
<protein>
    <submittedName>
        <fullName evidence="3">Endonuclease NucS</fullName>
    </submittedName>
</protein>
<dbReference type="RefSeq" id="WP_229159921.1">
    <property type="nucleotide sequence ID" value="NZ_JAJEWP010000002.1"/>
</dbReference>
<evidence type="ECO:0000256" key="1">
    <source>
        <dbReference type="ARBA" id="ARBA00023125"/>
    </source>
</evidence>
<dbReference type="CDD" id="cd22341">
    <property type="entry name" value="NucS-like"/>
    <property type="match status" value="1"/>
</dbReference>
<dbReference type="InterPro" id="IPR002793">
    <property type="entry name" value="Endonuclease_NucS"/>
</dbReference>
<keyword evidence="3" id="KW-0255">Endonuclease</keyword>
<reference evidence="3 4" key="1">
    <citation type="submission" date="2021-10" db="EMBL/GenBank/DDBJ databases">
        <title>Draft genome of Aestuariibacter halophilus JC2043.</title>
        <authorList>
            <person name="Emsley S.A."/>
            <person name="Pfannmuller K.M."/>
            <person name="Ushijima B."/>
            <person name="Saw J.H."/>
            <person name="Videau P."/>
        </authorList>
    </citation>
    <scope>NUCLEOTIDE SEQUENCE [LARGE SCALE GENOMIC DNA]</scope>
    <source>
        <strain evidence="3 4">JC2043</strain>
    </source>
</reference>
<accession>A0ABS8G7E4</accession>
<dbReference type="Gene3D" id="3.40.1350.10">
    <property type="match status" value="1"/>
</dbReference>
<dbReference type="EMBL" id="JAJEWP010000002">
    <property type="protein sequence ID" value="MCC2616512.1"/>
    <property type="molecule type" value="Genomic_DNA"/>
</dbReference>
<evidence type="ECO:0000259" key="2">
    <source>
        <dbReference type="Pfam" id="PF01939"/>
    </source>
</evidence>
<keyword evidence="3" id="KW-0378">Hydrolase</keyword>
<feature type="domain" description="Endonuclease NucS C-terminal" evidence="2">
    <location>
        <begin position="211"/>
        <end position="283"/>
    </location>
</feature>
<comment type="caution">
    <text evidence="3">The sequence shown here is derived from an EMBL/GenBank/DDBJ whole genome shotgun (WGS) entry which is preliminary data.</text>
</comment>
<dbReference type="GO" id="GO:0004519">
    <property type="term" value="F:endonuclease activity"/>
    <property type="evidence" value="ECO:0007669"/>
    <property type="project" value="UniProtKB-KW"/>
</dbReference>
<keyword evidence="1" id="KW-0238">DNA-binding</keyword>
<evidence type="ECO:0000313" key="3">
    <source>
        <dbReference type="EMBL" id="MCC2616512.1"/>
    </source>
</evidence>
<dbReference type="InterPro" id="IPR011856">
    <property type="entry name" value="tRNA_endonuc-like_dom_sf"/>
</dbReference>
<sequence>MTPTRSYYRIMAGQACKYAQQCFEQGFIGGDWGIEGDLTNDLGDNWRDFNRQYIPVFLEANPDKTKIGAGLACGMLHTICKGMTKGDIVFCPNGNGIYYVGEVISDYYYAAGEVLPHRRKIKWLEQGISREEMSQPLKNSAGSVGTVSNITKYAEELEALLDGKKPPALTHSDESVEDPSVFALEKHLEDFLVANWQYTELGQDYDIYTEDGELVGQQYPSDTGPIDILAISKNKQTLLVVELKRGRASDNVVGQIQRYMGYVKHELCEEGQKVKGIIIALEDDLKLRRALSVTDNIEFYRYQVSFKLLNSSSEF</sequence>